<dbReference type="Pfam" id="PF14375">
    <property type="entry name" value="Cys_rich_CWC"/>
    <property type="match status" value="1"/>
</dbReference>
<evidence type="ECO:0000313" key="1">
    <source>
        <dbReference type="EMBL" id="KPY31813.1"/>
    </source>
</evidence>
<dbReference type="PATRIC" id="fig|251707.3.peg.1433"/>
<gene>
    <name evidence="1" type="ORF">ALO52_01098</name>
</gene>
<accession>A0A0P9XBS9</accession>
<dbReference type="Proteomes" id="UP000050562">
    <property type="component" value="Unassembled WGS sequence"/>
</dbReference>
<dbReference type="EMBL" id="LJRC01000246">
    <property type="protein sequence ID" value="KPY31813.1"/>
    <property type="molecule type" value="Genomic_DNA"/>
</dbReference>
<evidence type="ECO:0008006" key="3">
    <source>
        <dbReference type="Google" id="ProtNLM"/>
    </source>
</evidence>
<reference evidence="1 2" key="1">
    <citation type="submission" date="2015-09" db="EMBL/GenBank/DDBJ databases">
        <title>Genome announcement of multiple Pseudomonas syringae strains.</title>
        <authorList>
            <person name="Thakur S."/>
            <person name="Wang P.W."/>
            <person name="Gong Y."/>
            <person name="Weir B.S."/>
            <person name="Guttman D.S."/>
        </authorList>
    </citation>
    <scope>NUCLEOTIDE SEQUENCE [LARGE SCALE GENOMIC DNA]</scope>
    <source>
        <strain evidence="1 2">ICMP3956</strain>
    </source>
</reference>
<proteinExistence type="predicted"/>
<dbReference type="AlphaFoldDB" id="A0A0P9XBS9"/>
<organism evidence="1 2">
    <name type="scientific">Pseudomonas syringae pv. primulae</name>
    <dbReference type="NCBI Taxonomy" id="251707"/>
    <lineage>
        <taxon>Bacteria</taxon>
        <taxon>Pseudomonadati</taxon>
        <taxon>Pseudomonadota</taxon>
        <taxon>Gammaproteobacteria</taxon>
        <taxon>Pseudomonadales</taxon>
        <taxon>Pseudomonadaceae</taxon>
        <taxon>Pseudomonas</taxon>
    </lineage>
</organism>
<sequence>MPGPEITMTTDAVTNLCPVCGFSNSCTLADPRTASQPCWCFSQTIDPARLEALPDEVRNKACLCPRCAGVEQAALGQPVR</sequence>
<name>A0A0P9XBS9_9PSED</name>
<protein>
    <recommendedName>
        <fullName evidence="3">DNA or RNA helicase of superfamily II</fullName>
    </recommendedName>
</protein>
<dbReference type="InterPro" id="IPR032720">
    <property type="entry name" value="Cys_rich_CWC"/>
</dbReference>
<evidence type="ECO:0000313" key="2">
    <source>
        <dbReference type="Proteomes" id="UP000050562"/>
    </source>
</evidence>
<comment type="caution">
    <text evidence="1">The sequence shown here is derived from an EMBL/GenBank/DDBJ whole genome shotgun (WGS) entry which is preliminary data.</text>
</comment>